<evidence type="ECO:0000313" key="5">
    <source>
        <dbReference type="EMBL" id="ORX34643.1"/>
    </source>
</evidence>
<feature type="chain" id="PRO_5012508187" evidence="3">
    <location>
        <begin position="24"/>
        <end position="853"/>
    </location>
</feature>
<name>A0A1Y1U9D4_9TREE</name>
<reference evidence="5 6" key="1">
    <citation type="submission" date="2017-03" db="EMBL/GenBank/DDBJ databases">
        <title>Widespread Adenine N6-methylation of Active Genes in Fungi.</title>
        <authorList>
            <consortium name="DOE Joint Genome Institute"/>
            <person name="Mondo S.J."/>
            <person name="Dannebaum R.O."/>
            <person name="Kuo R.C."/>
            <person name="Louie K.B."/>
            <person name="Bewick A.J."/>
            <person name="Labutti K."/>
            <person name="Haridas S."/>
            <person name="Kuo A."/>
            <person name="Salamov A."/>
            <person name="Ahrendt S.R."/>
            <person name="Lau R."/>
            <person name="Bowen B.P."/>
            <person name="Lipzen A."/>
            <person name="Sullivan W."/>
            <person name="Andreopoulos W.B."/>
            <person name="Clum A."/>
            <person name="Lindquist E."/>
            <person name="Daum C."/>
            <person name="Northen T.R."/>
            <person name="Ramamoorthy G."/>
            <person name="Schmitz R.J."/>
            <person name="Gryganskyi A."/>
            <person name="Culley D."/>
            <person name="Magnuson J."/>
            <person name="James T.Y."/>
            <person name="O'Malley M.A."/>
            <person name="Stajich J.E."/>
            <person name="Spatafora J.W."/>
            <person name="Visel A."/>
            <person name="Grigoriev I.V."/>
        </authorList>
    </citation>
    <scope>NUCLEOTIDE SEQUENCE [LARGE SCALE GENOMIC DNA]</scope>
    <source>
        <strain evidence="5 6">NRRL Y-17943</strain>
    </source>
</reference>
<dbReference type="Pfam" id="PF01822">
    <property type="entry name" value="WSC"/>
    <property type="match status" value="2"/>
</dbReference>
<feature type="region of interest" description="Disordered" evidence="2">
    <location>
        <begin position="413"/>
        <end position="445"/>
    </location>
</feature>
<proteinExistence type="predicted"/>
<dbReference type="PROSITE" id="PS51212">
    <property type="entry name" value="WSC"/>
    <property type="match status" value="2"/>
</dbReference>
<feature type="compositionally biased region" description="Low complexity" evidence="2">
    <location>
        <begin position="261"/>
        <end position="280"/>
    </location>
</feature>
<evidence type="ECO:0000259" key="4">
    <source>
        <dbReference type="PROSITE" id="PS51212"/>
    </source>
</evidence>
<protein>
    <submittedName>
        <fullName evidence="5">Glycosyl hydrolase family 71-domain-containing protein</fullName>
    </submittedName>
</protein>
<dbReference type="InterPro" id="IPR002889">
    <property type="entry name" value="WSC_carb-bd"/>
</dbReference>
<dbReference type="InParanoid" id="A0A1Y1U9D4"/>
<keyword evidence="5" id="KW-0378">Hydrolase</keyword>
<dbReference type="PANTHER" id="PTHR45964">
    <property type="entry name" value="WSCD FAMILY MEMBER CG9164"/>
    <property type="match status" value="1"/>
</dbReference>
<dbReference type="GeneID" id="33555631"/>
<dbReference type="Gene3D" id="3.20.20.80">
    <property type="entry name" value="Glycosidases"/>
    <property type="match status" value="1"/>
</dbReference>
<dbReference type="SMART" id="SM00321">
    <property type="entry name" value="WSC"/>
    <property type="match status" value="2"/>
</dbReference>
<evidence type="ECO:0000256" key="1">
    <source>
        <dbReference type="ARBA" id="ARBA00022737"/>
    </source>
</evidence>
<dbReference type="AlphaFoldDB" id="A0A1Y1U9D4"/>
<evidence type="ECO:0000256" key="2">
    <source>
        <dbReference type="SAM" id="MobiDB-lite"/>
    </source>
</evidence>
<evidence type="ECO:0000313" key="6">
    <source>
        <dbReference type="Proteomes" id="UP000193218"/>
    </source>
</evidence>
<feature type="domain" description="WSC" evidence="4">
    <location>
        <begin position="290"/>
        <end position="382"/>
    </location>
</feature>
<sequence>MVHISPSASLVWLLAATAGVSEAKPFLPPGHHAPPNIANLLSASKRSVQNLIGRFYYGTEWGLTKPPPLPSKRDSSLPVGWEYYGCLTESKGQRLLQGFAFSSMSMSTDMCLNQCAKMGYKFGGTEAGDECFCGNEFLGSGGQVTGDGYCTELCFGESSATCGANWLLSMYSFNASAIPGCLPGYGVGPGIHETSGLPNITGNTVSSTSLMPTASVSISLTSTSIGTGVISTGTGVISTGTGVISTGTGVISTGTGVMSTSSVSMTGSTTSSPSPTSTLPTHEDQEDSSEWYVLGCAVDSATRILTGASKLTEQALTVDDCLTWCEDQGFSFAGVEYGAQCFCGNSVPTAITYNDTLCSMPCTGDATEMCGGEWGLDLFELVKGSSGCAAPTSSAGTTGTTSGVFIVKPTSAAGSGGASASPTASSTTSSPSSTSTQPSSTPDDHQVFAHFMVGNTYPYDQSKWAADVAAAAAQGIDGFALNMGSDSWQPPQVTNAYAAAEAAGNFKLFLSLDMTSLSCSSASDAQDLVNLVKTYASSSAQAKFEGQVLVSTFAGSDCTFGSGSSNAWQTQFVDALTQDGVDIFFVPSIFSDPSTFASTSWLDGELNWNSGWPMGGQDLTTASDVQYMSALGSKAYMPAISPFFFTHFGANSWNKNWLYRSDDWLYATRWEQVISMRSQVKMTEILTWNDYGESSYIGPIDGALPANSGQWVNGFDHTVLSTLTQYYSTAFKTGSYPDITKDQVLLWQRPHAADANCPNDPAGKPAGTENTDDNLYAIALMTAPGSVTLTAGSTSQTFQVPAGLNKLKIPSAPGAMGGSISRGGQVVASVESTGFDWTLTPELYNYNYFAISS</sequence>
<keyword evidence="1" id="KW-0677">Repeat</keyword>
<dbReference type="Pfam" id="PF03659">
    <property type="entry name" value="Glyco_hydro_71"/>
    <property type="match status" value="1"/>
</dbReference>
<feature type="compositionally biased region" description="Low complexity" evidence="2">
    <location>
        <begin position="413"/>
        <end position="441"/>
    </location>
</feature>
<organism evidence="5 6">
    <name type="scientific">Kockovaella imperatae</name>
    <dbReference type="NCBI Taxonomy" id="4999"/>
    <lineage>
        <taxon>Eukaryota</taxon>
        <taxon>Fungi</taxon>
        <taxon>Dikarya</taxon>
        <taxon>Basidiomycota</taxon>
        <taxon>Agaricomycotina</taxon>
        <taxon>Tremellomycetes</taxon>
        <taxon>Tremellales</taxon>
        <taxon>Cuniculitremaceae</taxon>
        <taxon>Kockovaella</taxon>
    </lineage>
</organism>
<feature type="domain" description="WSC" evidence="4">
    <location>
        <begin position="80"/>
        <end position="174"/>
    </location>
</feature>
<feature type="region of interest" description="Disordered" evidence="2">
    <location>
        <begin position="261"/>
        <end position="286"/>
    </location>
</feature>
<dbReference type="PANTHER" id="PTHR45964:SF5">
    <property type="entry name" value="WSCD FAMILY MEMBER CG9164"/>
    <property type="match status" value="1"/>
</dbReference>
<dbReference type="Proteomes" id="UP000193218">
    <property type="component" value="Unassembled WGS sequence"/>
</dbReference>
<dbReference type="STRING" id="4999.A0A1Y1U9D4"/>
<accession>A0A1Y1U9D4</accession>
<feature type="signal peptide" evidence="3">
    <location>
        <begin position="1"/>
        <end position="23"/>
    </location>
</feature>
<evidence type="ECO:0000256" key="3">
    <source>
        <dbReference type="SAM" id="SignalP"/>
    </source>
</evidence>
<dbReference type="CDD" id="cd11577">
    <property type="entry name" value="GH71"/>
    <property type="match status" value="1"/>
</dbReference>
<dbReference type="InterPro" id="IPR005197">
    <property type="entry name" value="Glyco_hydro_71"/>
</dbReference>
<gene>
    <name evidence="5" type="ORF">BD324DRAFT_593669</name>
</gene>
<dbReference type="EMBL" id="NBSH01000013">
    <property type="protein sequence ID" value="ORX34643.1"/>
    <property type="molecule type" value="Genomic_DNA"/>
</dbReference>
<dbReference type="GO" id="GO:0051118">
    <property type="term" value="F:glucan endo-1,3-alpha-glucosidase activity"/>
    <property type="evidence" value="ECO:0007669"/>
    <property type="project" value="InterPro"/>
</dbReference>
<keyword evidence="6" id="KW-1185">Reference proteome</keyword>
<dbReference type="RefSeq" id="XP_021868885.1">
    <property type="nucleotide sequence ID" value="XM_022013823.1"/>
</dbReference>
<dbReference type="InterPro" id="IPR051589">
    <property type="entry name" value="Sialate-O-sulfotransferase"/>
</dbReference>
<keyword evidence="3" id="KW-0732">Signal</keyword>
<comment type="caution">
    <text evidence="5">The sequence shown here is derived from an EMBL/GenBank/DDBJ whole genome shotgun (WGS) entry which is preliminary data.</text>
</comment>
<dbReference type="OrthoDB" id="3257981at2759"/>